<evidence type="ECO:0000259" key="8">
    <source>
        <dbReference type="PROSITE" id="PS50928"/>
    </source>
</evidence>
<dbReference type="InterPro" id="IPR000515">
    <property type="entry name" value="MetI-like"/>
</dbReference>
<feature type="transmembrane region" description="Helical" evidence="7">
    <location>
        <begin position="213"/>
        <end position="232"/>
    </location>
</feature>
<feature type="transmembrane region" description="Helical" evidence="7">
    <location>
        <begin position="106"/>
        <end position="130"/>
    </location>
</feature>
<keyword evidence="6 7" id="KW-0472">Membrane</keyword>
<evidence type="ECO:0000256" key="5">
    <source>
        <dbReference type="ARBA" id="ARBA00022989"/>
    </source>
</evidence>
<proteinExistence type="inferred from homology"/>
<keyword evidence="10" id="KW-1185">Reference proteome</keyword>
<comment type="similarity">
    <text evidence="7">Belongs to the binding-protein-dependent transport system permease family.</text>
</comment>
<dbReference type="PANTHER" id="PTHR43744:SF12">
    <property type="entry name" value="ABC TRANSPORTER PERMEASE PROTEIN MG189-RELATED"/>
    <property type="match status" value="1"/>
</dbReference>
<dbReference type="Pfam" id="PF00528">
    <property type="entry name" value="BPD_transp_1"/>
    <property type="match status" value="1"/>
</dbReference>
<keyword evidence="5 7" id="KW-1133">Transmembrane helix</keyword>
<gene>
    <name evidence="9" type="ORF">GCM10023176_39530</name>
</gene>
<evidence type="ECO:0000256" key="1">
    <source>
        <dbReference type="ARBA" id="ARBA00004651"/>
    </source>
</evidence>
<comment type="subcellular location">
    <subcellularLocation>
        <location evidence="1 7">Cell membrane</location>
        <topology evidence="1 7">Multi-pass membrane protein</topology>
    </subcellularLocation>
</comment>
<evidence type="ECO:0000313" key="9">
    <source>
        <dbReference type="EMBL" id="GAA4573810.1"/>
    </source>
</evidence>
<dbReference type="Gene3D" id="1.10.3720.10">
    <property type="entry name" value="MetI-like"/>
    <property type="match status" value="1"/>
</dbReference>
<comment type="caution">
    <text evidence="9">The sequence shown here is derived from an EMBL/GenBank/DDBJ whole genome shotgun (WGS) entry which is preliminary data.</text>
</comment>
<name>A0ABP8SS43_9ACTN</name>
<dbReference type="InterPro" id="IPR035906">
    <property type="entry name" value="MetI-like_sf"/>
</dbReference>
<sequence>MTASPPHLTAAAPAALDPLGNDRVAGARSQPGGRDQGPFWKRAPYLIVLALASVVFTYPFVWLISASLKPRTEVFSNALIPRNVQLSNFADVWDYAPVLAWMSNSVVVGIAAATTVTISSALVAFGFAYFRFPGRNVLFGLVLATMMLPQAVTMIPVYLIWNKLGLTGTQVPLWAQNIFGSAFYIFLLRQFFLSLPRELFEAARVDGCGFLGLFRRIALPLSRPALAIVFVFEIQASWDDLLRPLIYLQDTSLFTIPRGLKSVIDTFGQGGEQHWEIIMAASLIATLPMIIIFAVAQRHIIDGIATQGRKG</sequence>
<organism evidence="9 10">
    <name type="scientific">Micromonospora coerulea</name>
    <dbReference type="NCBI Taxonomy" id="47856"/>
    <lineage>
        <taxon>Bacteria</taxon>
        <taxon>Bacillati</taxon>
        <taxon>Actinomycetota</taxon>
        <taxon>Actinomycetes</taxon>
        <taxon>Micromonosporales</taxon>
        <taxon>Micromonosporaceae</taxon>
        <taxon>Micromonospora</taxon>
    </lineage>
</organism>
<keyword evidence="2 7" id="KW-0813">Transport</keyword>
<accession>A0ABP8SS43</accession>
<feature type="transmembrane region" description="Helical" evidence="7">
    <location>
        <begin position="277"/>
        <end position="296"/>
    </location>
</feature>
<dbReference type="PANTHER" id="PTHR43744">
    <property type="entry name" value="ABC TRANSPORTER PERMEASE PROTEIN MG189-RELATED-RELATED"/>
    <property type="match status" value="1"/>
</dbReference>
<dbReference type="PROSITE" id="PS50928">
    <property type="entry name" value="ABC_TM1"/>
    <property type="match status" value="1"/>
</dbReference>
<dbReference type="RefSeq" id="WP_346121622.1">
    <property type="nucleotide sequence ID" value="NZ_BAABGU010000022.1"/>
</dbReference>
<dbReference type="EMBL" id="BAABGU010000022">
    <property type="protein sequence ID" value="GAA4573810.1"/>
    <property type="molecule type" value="Genomic_DNA"/>
</dbReference>
<feature type="transmembrane region" description="Helical" evidence="7">
    <location>
        <begin position="43"/>
        <end position="64"/>
    </location>
</feature>
<reference evidence="10" key="1">
    <citation type="journal article" date="2019" name="Int. J. Syst. Evol. Microbiol.">
        <title>The Global Catalogue of Microorganisms (GCM) 10K type strain sequencing project: providing services to taxonomists for standard genome sequencing and annotation.</title>
        <authorList>
            <consortium name="The Broad Institute Genomics Platform"/>
            <consortium name="The Broad Institute Genome Sequencing Center for Infectious Disease"/>
            <person name="Wu L."/>
            <person name="Ma J."/>
        </authorList>
    </citation>
    <scope>NUCLEOTIDE SEQUENCE [LARGE SCALE GENOMIC DNA]</scope>
    <source>
        <strain evidence="10">JCM 3175</strain>
    </source>
</reference>
<evidence type="ECO:0000256" key="4">
    <source>
        <dbReference type="ARBA" id="ARBA00022692"/>
    </source>
</evidence>
<evidence type="ECO:0000256" key="7">
    <source>
        <dbReference type="RuleBase" id="RU363032"/>
    </source>
</evidence>
<protein>
    <submittedName>
        <fullName evidence="9">Carbohydrate ABC transporter permease</fullName>
    </submittedName>
</protein>
<evidence type="ECO:0000256" key="2">
    <source>
        <dbReference type="ARBA" id="ARBA00022448"/>
    </source>
</evidence>
<evidence type="ECO:0000313" key="10">
    <source>
        <dbReference type="Proteomes" id="UP001500307"/>
    </source>
</evidence>
<evidence type="ECO:0000256" key="6">
    <source>
        <dbReference type="ARBA" id="ARBA00023136"/>
    </source>
</evidence>
<keyword evidence="3" id="KW-1003">Cell membrane</keyword>
<feature type="transmembrane region" description="Helical" evidence="7">
    <location>
        <begin position="137"/>
        <end position="161"/>
    </location>
</feature>
<dbReference type="SUPFAM" id="SSF161098">
    <property type="entry name" value="MetI-like"/>
    <property type="match status" value="1"/>
</dbReference>
<feature type="transmembrane region" description="Helical" evidence="7">
    <location>
        <begin position="173"/>
        <end position="192"/>
    </location>
</feature>
<dbReference type="CDD" id="cd06261">
    <property type="entry name" value="TM_PBP2"/>
    <property type="match status" value="1"/>
</dbReference>
<feature type="domain" description="ABC transmembrane type-1" evidence="8">
    <location>
        <begin position="102"/>
        <end position="296"/>
    </location>
</feature>
<evidence type="ECO:0000256" key="3">
    <source>
        <dbReference type="ARBA" id="ARBA00022475"/>
    </source>
</evidence>
<keyword evidence="4 7" id="KW-0812">Transmembrane</keyword>
<dbReference type="Proteomes" id="UP001500307">
    <property type="component" value="Unassembled WGS sequence"/>
</dbReference>